<dbReference type="CDD" id="cd01796">
    <property type="entry name" value="Ubl_Ddi1_like"/>
    <property type="match status" value="1"/>
</dbReference>
<dbReference type="InterPro" id="IPR015940">
    <property type="entry name" value="UBA"/>
</dbReference>
<dbReference type="PROSITE" id="PS50053">
    <property type="entry name" value="UBIQUITIN_2"/>
    <property type="match status" value="1"/>
</dbReference>
<evidence type="ECO:0000256" key="4">
    <source>
        <dbReference type="ARBA" id="ARBA00022490"/>
    </source>
</evidence>
<dbReference type="SMART" id="SM00213">
    <property type="entry name" value="UBQ"/>
    <property type="match status" value="1"/>
</dbReference>
<accession>A0A2P2I187</accession>
<feature type="region of interest" description="Disordered" evidence="9">
    <location>
        <begin position="105"/>
        <end position="126"/>
    </location>
</feature>
<feature type="compositionally biased region" description="Low complexity" evidence="9">
    <location>
        <begin position="387"/>
        <end position="418"/>
    </location>
</feature>
<protein>
    <submittedName>
        <fullName evidence="12">Protein DDI1 homolog 2</fullName>
    </submittedName>
</protein>
<evidence type="ECO:0000256" key="9">
    <source>
        <dbReference type="SAM" id="MobiDB-lite"/>
    </source>
</evidence>
<dbReference type="FunFam" id="2.40.70.10:FF:000005">
    <property type="entry name" value="DNA damage inducible 1 homolog 2"/>
    <property type="match status" value="1"/>
</dbReference>
<evidence type="ECO:0000256" key="5">
    <source>
        <dbReference type="ARBA" id="ARBA00022670"/>
    </source>
</evidence>
<dbReference type="GO" id="GO:0005737">
    <property type="term" value="C:cytoplasm"/>
    <property type="evidence" value="ECO:0007669"/>
    <property type="project" value="UniProtKB-SubCell"/>
</dbReference>
<dbReference type="SUPFAM" id="SSF50630">
    <property type="entry name" value="Acid proteases"/>
    <property type="match status" value="1"/>
</dbReference>
<keyword evidence="8" id="KW-0653">Protein transport</keyword>
<dbReference type="SUPFAM" id="SSF46934">
    <property type="entry name" value="UBA-like"/>
    <property type="match status" value="1"/>
</dbReference>
<dbReference type="GO" id="GO:0015031">
    <property type="term" value="P:protein transport"/>
    <property type="evidence" value="ECO:0007669"/>
    <property type="project" value="UniProtKB-KW"/>
</dbReference>
<feature type="domain" description="UBA" evidence="10">
    <location>
        <begin position="422"/>
        <end position="462"/>
    </location>
</feature>
<dbReference type="SUPFAM" id="SSF54236">
    <property type="entry name" value="Ubiquitin-like"/>
    <property type="match status" value="1"/>
</dbReference>
<feature type="compositionally biased region" description="Low complexity" evidence="9">
    <location>
        <begin position="106"/>
        <end position="120"/>
    </location>
</feature>
<keyword evidence="5" id="KW-0645">Protease</keyword>
<dbReference type="InterPro" id="IPR029071">
    <property type="entry name" value="Ubiquitin-like_domsf"/>
</dbReference>
<keyword evidence="3" id="KW-0813">Transport</keyword>
<dbReference type="InterPro" id="IPR000626">
    <property type="entry name" value="Ubiquitin-like_dom"/>
</dbReference>
<dbReference type="InterPro" id="IPR021109">
    <property type="entry name" value="Peptidase_aspartic_dom_sf"/>
</dbReference>
<feature type="region of interest" description="Disordered" evidence="9">
    <location>
        <begin position="361"/>
        <end position="420"/>
    </location>
</feature>
<proteinExistence type="evidence at transcript level"/>
<comment type="similarity">
    <text evidence="2">Belongs to the DDI1 family.</text>
</comment>
<keyword evidence="6" id="KW-0064">Aspartyl protease</keyword>
<dbReference type="CDD" id="cd05479">
    <property type="entry name" value="RP_DDI"/>
    <property type="match status" value="1"/>
</dbReference>
<dbReference type="Pfam" id="PF09668">
    <property type="entry name" value="Asp_protease"/>
    <property type="match status" value="1"/>
</dbReference>
<keyword evidence="7" id="KW-0378">Hydrolase</keyword>
<dbReference type="Pfam" id="PF00240">
    <property type="entry name" value="ubiquitin"/>
    <property type="match status" value="1"/>
</dbReference>
<evidence type="ECO:0000313" key="12">
    <source>
        <dbReference type="EMBL" id="LAB67782.1"/>
    </source>
</evidence>
<keyword evidence="4" id="KW-0963">Cytoplasm</keyword>
<sequence length="467" mass="50432">MLLSVTTDSDSCSLEVSGDLELENFKALCEAEINVSSSSMTVIVNGIPLVDDKKSLDQLGVKDGDLVMIVQADQRSSASPTSAPATSSSIPEAVAQFDFSSIQVPSSSTHATTHASTSRAGGAGASEDDPAVILDLLKTHPEQMGRLRHNNPPLAEAAMRGLEEFTRVLKEQHEAKVEKECQRIRMLTSDPFDAEAQKLIACEIKKQNIDANMEAAMEYNPESFGTVQMLYINCSVNGHPVKAFIDSGAQTTIMSEVCAKRCNIMRLVDQRWAGIAKGIGTQKILGRVHMVQLEIEKVFLASSFSILQEQAMDMLLGLDMLKRHQMVIDLQRNVLQIGTTNTSTRFLCDAELPECTRLTQGSDLRNEEQAKMESEQQAREAEDQAIARAMSESATEAASSRPGDGGAAASASSSAGAALTPNVSEADISEIVAVGFTREEAIVELQTHNGNKTQAIASLFAKRFSFK</sequence>
<dbReference type="InterPro" id="IPR019103">
    <property type="entry name" value="Peptidase_aspartic_DDI1-type"/>
</dbReference>
<reference evidence="12" key="1">
    <citation type="journal article" date="2018" name="Biosci. Biotechnol. Biochem.">
        <title>Polysaccharide hydrolase of the hadal zone amphipods Hirondellea gigas.</title>
        <authorList>
            <person name="Kobayashi H."/>
            <person name="Nagahama T."/>
            <person name="Arai W."/>
            <person name="Sasagawa Y."/>
            <person name="Umeda M."/>
            <person name="Hayashi T."/>
            <person name="Nikaido I."/>
            <person name="Watanabe H."/>
            <person name="Oguri K."/>
            <person name="Kitazato H."/>
            <person name="Fujioka K."/>
            <person name="Kido Y."/>
            <person name="Takami H."/>
        </authorList>
    </citation>
    <scope>NUCLEOTIDE SEQUENCE</scope>
    <source>
        <tissue evidence="12">Whole body</tissue>
    </source>
</reference>
<dbReference type="PROSITE" id="PS50030">
    <property type="entry name" value="UBA"/>
    <property type="match status" value="1"/>
</dbReference>
<feature type="compositionally biased region" description="Basic and acidic residues" evidence="9">
    <location>
        <begin position="364"/>
        <end position="382"/>
    </location>
</feature>
<organism evidence="12">
    <name type="scientific">Hirondellea gigas</name>
    <dbReference type="NCBI Taxonomy" id="1518452"/>
    <lineage>
        <taxon>Eukaryota</taxon>
        <taxon>Metazoa</taxon>
        <taxon>Ecdysozoa</taxon>
        <taxon>Arthropoda</taxon>
        <taxon>Crustacea</taxon>
        <taxon>Multicrustacea</taxon>
        <taxon>Malacostraca</taxon>
        <taxon>Eumalacostraca</taxon>
        <taxon>Peracarida</taxon>
        <taxon>Amphipoda</taxon>
        <taxon>Amphilochidea</taxon>
        <taxon>Lysianassida</taxon>
        <taxon>Lysianassidira</taxon>
        <taxon>Lysianassoidea</taxon>
        <taxon>Lysianassidae</taxon>
        <taxon>Hirondellea</taxon>
    </lineage>
</organism>
<name>A0A2P2I187_9CRUS</name>
<evidence type="ECO:0000259" key="11">
    <source>
        <dbReference type="PROSITE" id="PS50053"/>
    </source>
</evidence>
<dbReference type="PANTHER" id="PTHR15397">
    <property type="entry name" value="SODIUM-GLUCOSE COTRANSPORTER REGULATORY PROTEIN -RELATED"/>
    <property type="match status" value="1"/>
</dbReference>
<feature type="domain" description="Ubiquitin-like" evidence="11">
    <location>
        <begin position="1"/>
        <end position="70"/>
    </location>
</feature>
<evidence type="ECO:0000256" key="6">
    <source>
        <dbReference type="ARBA" id="ARBA00022750"/>
    </source>
</evidence>
<evidence type="ECO:0000256" key="3">
    <source>
        <dbReference type="ARBA" id="ARBA00022448"/>
    </source>
</evidence>
<dbReference type="AlphaFoldDB" id="A0A2P2I187"/>
<comment type="subcellular location">
    <subcellularLocation>
        <location evidence="1">Cytoplasm</location>
    </subcellularLocation>
</comment>
<evidence type="ECO:0000256" key="7">
    <source>
        <dbReference type="ARBA" id="ARBA00022801"/>
    </source>
</evidence>
<dbReference type="GO" id="GO:0006508">
    <property type="term" value="P:proteolysis"/>
    <property type="evidence" value="ECO:0007669"/>
    <property type="project" value="UniProtKB-KW"/>
</dbReference>
<dbReference type="Gene3D" id="1.10.8.10">
    <property type="entry name" value="DNA helicase RuvA subunit, C-terminal domain"/>
    <property type="match status" value="1"/>
</dbReference>
<dbReference type="GO" id="GO:0004190">
    <property type="term" value="F:aspartic-type endopeptidase activity"/>
    <property type="evidence" value="ECO:0007669"/>
    <property type="project" value="UniProtKB-KW"/>
</dbReference>
<evidence type="ECO:0000256" key="1">
    <source>
        <dbReference type="ARBA" id="ARBA00004496"/>
    </source>
</evidence>
<evidence type="ECO:0000256" key="2">
    <source>
        <dbReference type="ARBA" id="ARBA00009136"/>
    </source>
</evidence>
<dbReference type="Pfam" id="PF24669">
    <property type="entry name" value="Ddi2_HDD"/>
    <property type="match status" value="1"/>
</dbReference>
<evidence type="ECO:0000259" key="10">
    <source>
        <dbReference type="PROSITE" id="PS50030"/>
    </source>
</evidence>
<dbReference type="InterPro" id="IPR057273">
    <property type="entry name" value="Ddi1/2_HDD"/>
</dbReference>
<dbReference type="InterPro" id="IPR009060">
    <property type="entry name" value="UBA-like_sf"/>
</dbReference>
<dbReference type="EMBL" id="IACF01002114">
    <property type="protein sequence ID" value="LAB67782.1"/>
    <property type="molecule type" value="mRNA"/>
</dbReference>
<dbReference type="Gene3D" id="2.40.70.10">
    <property type="entry name" value="Acid Proteases"/>
    <property type="match status" value="1"/>
</dbReference>
<evidence type="ECO:0000256" key="8">
    <source>
        <dbReference type="ARBA" id="ARBA00022927"/>
    </source>
</evidence>
<dbReference type="Gene3D" id="3.10.20.90">
    <property type="entry name" value="Phosphatidylinositol 3-kinase Catalytic Subunit, Chain A, domain 1"/>
    <property type="match status" value="1"/>
</dbReference>
<dbReference type="InterPro" id="IPR033882">
    <property type="entry name" value="DDI1_N"/>
</dbReference>
<dbReference type="PANTHER" id="PTHR15397:SF3">
    <property type="entry name" value="DNA DAMAGE INDUCIBLE 1 HOMOLOG 2"/>
    <property type="match status" value="1"/>
</dbReference>